<sequence>MMKFPDIDFDAIGRMVDLLDDNQKEKITSMASDLMNHTMNNLNPEDADQNPEDQSLDYTEYFNISDDLVSKLDSDALSALEAASDLAQFYDEIPEADLSASVLFLSKAALITLRNKAGKILKNNQIDGFNSPQFMSLGEFLTQISNLDNKKLNKLLCLTEGQLKKIQNELMQIELLLSRSQFDTIRKEDLDYAKSILIDDQLLLDLANIKFVAESADFIL</sequence>
<organism evidence="1 2">
    <name type="scientific">Ileibacterium valens</name>
    <dbReference type="NCBI Taxonomy" id="1862668"/>
    <lineage>
        <taxon>Bacteria</taxon>
        <taxon>Bacillati</taxon>
        <taxon>Bacillota</taxon>
        <taxon>Erysipelotrichia</taxon>
        <taxon>Erysipelotrichales</taxon>
        <taxon>Erysipelotrichaceae</taxon>
        <taxon>Ileibacterium</taxon>
    </lineage>
</organism>
<dbReference type="GeneID" id="82203229"/>
<comment type="caution">
    <text evidence="1">The sequence shown here is derived from an EMBL/GenBank/DDBJ whole genome shotgun (WGS) entry which is preliminary data.</text>
</comment>
<dbReference type="AlphaFoldDB" id="A0A1U7NEW4"/>
<dbReference type="RefSeq" id="WP_075820228.1">
    <property type="nucleotide sequence ID" value="NZ_CAJUTZ010000095.1"/>
</dbReference>
<proteinExistence type="predicted"/>
<protein>
    <submittedName>
        <fullName evidence="1">Uncharacterized protein</fullName>
    </submittedName>
</protein>
<evidence type="ECO:0000313" key="1">
    <source>
        <dbReference type="EMBL" id="OLU38315.1"/>
    </source>
</evidence>
<evidence type="ECO:0000313" key="2">
    <source>
        <dbReference type="Proteomes" id="UP000186341"/>
    </source>
</evidence>
<gene>
    <name evidence="1" type="ORF">BO222_08625</name>
</gene>
<dbReference type="EMBL" id="MPJW01000171">
    <property type="protein sequence ID" value="OLU38315.1"/>
    <property type="molecule type" value="Genomic_DNA"/>
</dbReference>
<name>A0A1U7NEW4_9FIRM</name>
<dbReference type="Proteomes" id="UP000186341">
    <property type="component" value="Unassembled WGS sequence"/>
</dbReference>
<dbReference type="OrthoDB" id="1769577at2"/>
<keyword evidence="2" id="KW-1185">Reference proteome</keyword>
<accession>A0A1U7NEW4</accession>
<reference evidence="1 2" key="1">
    <citation type="submission" date="2016-11" db="EMBL/GenBank/DDBJ databases">
        <title>Description of two novel members of the family Erysipelotrichaceae: Ileibacterium lipovorans gen. nov., sp. nov. and Dubosiella newyorkensis, gen. nov., sp. nov.</title>
        <authorList>
            <person name="Cox L.M."/>
            <person name="Sohn J."/>
            <person name="Tyrrell K.L."/>
            <person name="Citron D.M."/>
            <person name="Lawson P.A."/>
            <person name="Patel N.B."/>
            <person name="Iizumi T."/>
            <person name="Perez-Perez G.I."/>
            <person name="Goldstein E.J."/>
            <person name="Blaser M.J."/>
        </authorList>
    </citation>
    <scope>NUCLEOTIDE SEQUENCE [LARGE SCALE GENOMIC DNA]</scope>
    <source>
        <strain evidence="1 2">NYU-BL-A3</strain>
    </source>
</reference>